<comment type="cofactor">
    <cofactor evidence="1">
        <name>Zn(2+)</name>
        <dbReference type="ChEBI" id="CHEBI:29105"/>
    </cofactor>
</comment>
<evidence type="ECO:0000256" key="1">
    <source>
        <dbReference type="ARBA" id="ARBA00001947"/>
    </source>
</evidence>
<keyword evidence="5" id="KW-0560">Oxidoreductase</keyword>
<evidence type="ECO:0000256" key="3">
    <source>
        <dbReference type="ARBA" id="ARBA00022723"/>
    </source>
</evidence>
<dbReference type="GO" id="GO:0016702">
    <property type="term" value="F:oxidoreductase activity, acting on single donors with incorporation of molecular oxygen, incorporation of two atoms of oxygen"/>
    <property type="evidence" value="ECO:0007669"/>
    <property type="project" value="UniProtKB-ARBA"/>
</dbReference>
<feature type="domain" description="Extradiol ring-cleavage dioxygenase class III enzyme subunit B" evidence="6">
    <location>
        <begin position="117"/>
        <end position="364"/>
    </location>
</feature>
<keyword evidence="9" id="KW-1185">Reference proteome</keyword>
<evidence type="ECO:0000313" key="8">
    <source>
        <dbReference type="EMBL" id="KAJ7750648.1"/>
    </source>
</evidence>
<dbReference type="GO" id="GO:0008270">
    <property type="term" value="F:zinc ion binding"/>
    <property type="evidence" value="ECO:0007669"/>
    <property type="project" value="InterPro"/>
</dbReference>
<evidence type="ECO:0000259" key="6">
    <source>
        <dbReference type="Pfam" id="PF02900"/>
    </source>
</evidence>
<dbReference type="AlphaFoldDB" id="A0AAD7IU82"/>
<keyword evidence="4" id="KW-0862">Zinc</keyword>
<evidence type="ECO:0000256" key="2">
    <source>
        <dbReference type="ARBA" id="ARBA00007581"/>
    </source>
</evidence>
<dbReference type="PANTHER" id="PTHR30096">
    <property type="entry name" value="4,5-DOPA DIOXYGENASE EXTRADIOL-LIKE PROTEIN"/>
    <property type="match status" value="1"/>
</dbReference>
<sequence>MRTAIRLTLATTFFILSVLSAFYLSQSTHRHYIASRFSGLSDRLLIIRKFTSPMYPTESEIADVKVFQTNWRANLDSLPVTPDKIPSFFFGHGSPLLTSTNSGRFGGDVTKWAGANGPLATFLKDFGPALLEKYQPKGIVVFSAHWETNNERLVTDYGDENPLLMDYYGFQPELYQLKFKSRGDSALSRRVVDLYKEAGQSARLSPKVENRGSDGRGFEGPGLDHGVFIPFRLMFGDEFVEIPIVQVSIDSSLSPETNWVLGRAVAKLREEGILVLSGGLTVHNLRDVASFAPSSARPAHKAFDKAVLAAVAITDATERKTAMVNLTKHAGFRASHPREDHFIPLYVAAGAGEGGNAKVIADIYGGETVAFGL</sequence>
<proteinExistence type="inferred from homology"/>
<dbReference type="PANTHER" id="PTHR30096:SF0">
    <property type="entry name" value="4,5-DOPA DIOXYGENASE EXTRADIOL-LIKE PROTEIN"/>
    <property type="match status" value="1"/>
</dbReference>
<dbReference type="CDD" id="cd07363">
    <property type="entry name" value="45_DOPA_Dioxygenase"/>
    <property type="match status" value="1"/>
</dbReference>
<comment type="similarity">
    <text evidence="2">Belongs to the DODA-type extradiol aromatic ring-opening dioxygenase family.</text>
</comment>
<dbReference type="EMBL" id="JARKIB010000086">
    <property type="protein sequence ID" value="KAJ7744627.1"/>
    <property type="molecule type" value="Genomic_DNA"/>
</dbReference>
<dbReference type="SUPFAM" id="SSF53213">
    <property type="entry name" value="LigB-like"/>
    <property type="match status" value="1"/>
</dbReference>
<evidence type="ECO:0000313" key="9">
    <source>
        <dbReference type="Proteomes" id="UP001215598"/>
    </source>
</evidence>
<reference evidence="8" key="1">
    <citation type="submission" date="2023-03" db="EMBL/GenBank/DDBJ databases">
        <title>Massive genome expansion in bonnet fungi (Mycena s.s.) driven by repeated elements and novel gene families across ecological guilds.</title>
        <authorList>
            <consortium name="Lawrence Berkeley National Laboratory"/>
            <person name="Harder C.B."/>
            <person name="Miyauchi S."/>
            <person name="Viragh M."/>
            <person name="Kuo A."/>
            <person name="Thoen E."/>
            <person name="Andreopoulos B."/>
            <person name="Lu D."/>
            <person name="Skrede I."/>
            <person name="Drula E."/>
            <person name="Henrissat B."/>
            <person name="Morin E."/>
            <person name="Kohler A."/>
            <person name="Barry K."/>
            <person name="LaButti K."/>
            <person name="Morin E."/>
            <person name="Salamov A."/>
            <person name="Lipzen A."/>
            <person name="Mereny Z."/>
            <person name="Hegedus B."/>
            <person name="Baldrian P."/>
            <person name="Stursova M."/>
            <person name="Weitz H."/>
            <person name="Taylor A."/>
            <person name="Grigoriev I.V."/>
            <person name="Nagy L.G."/>
            <person name="Martin F."/>
            <person name="Kauserud H."/>
        </authorList>
    </citation>
    <scope>NUCLEOTIDE SEQUENCE</scope>
    <source>
        <strain evidence="8">CBHHK182m</strain>
    </source>
</reference>
<comment type="caution">
    <text evidence="8">The sequence shown here is derived from an EMBL/GenBank/DDBJ whole genome shotgun (WGS) entry which is preliminary data.</text>
</comment>
<organism evidence="8 9">
    <name type="scientific">Mycena metata</name>
    <dbReference type="NCBI Taxonomy" id="1033252"/>
    <lineage>
        <taxon>Eukaryota</taxon>
        <taxon>Fungi</taxon>
        <taxon>Dikarya</taxon>
        <taxon>Basidiomycota</taxon>
        <taxon>Agaricomycotina</taxon>
        <taxon>Agaricomycetes</taxon>
        <taxon>Agaricomycetidae</taxon>
        <taxon>Agaricales</taxon>
        <taxon>Marasmiineae</taxon>
        <taxon>Mycenaceae</taxon>
        <taxon>Mycena</taxon>
    </lineage>
</organism>
<accession>A0AAD7IU82</accession>
<dbReference type="Proteomes" id="UP001215598">
    <property type="component" value="Unassembled WGS sequence"/>
</dbReference>
<dbReference type="Pfam" id="PF02900">
    <property type="entry name" value="LigB"/>
    <property type="match status" value="1"/>
</dbReference>
<dbReference type="InterPro" id="IPR004183">
    <property type="entry name" value="Xdiol_dOase_suB"/>
</dbReference>
<evidence type="ECO:0000256" key="4">
    <source>
        <dbReference type="ARBA" id="ARBA00022833"/>
    </source>
</evidence>
<dbReference type="InterPro" id="IPR014436">
    <property type="entry name" value="Extradiol_dOase_DODA"/>
</dbReference>
<evidence type="ECO:0000256" key="5">
    <source>
        <dbReference type="ARBA" id="ARBA00023002"/>
    </source>
</evidence>
<protein>
    <submittedName>
        <fullName evidence="8">Extradiol ring-cleavage dioxygenase, class III enzyme, subunit B</fullName>
    </submittedName>
</protein>
<dbReference type="Gene3D" id="3.40.830.10">
    <property type="entry name" value="LigB-like"/>
    <property type="match status" value="1"/>
</dbReference>
<keyword evidence="3" id="KW-0479">Metal-binding</keyword>
<dbReference type="EMBL" id="JARKIB010000065">
    <property type="protein sequence ID" value="KAJ7750648.1"/>
    <property type="molecule type" value="Genomic_DNA"/>
</dbReference>
<gene>
    <name evidence="8" type="ORF">B0H16DRAFT_1549715</name>
    <name evidence="7" type="ORF">B0H16DRAFT_1559637</name>
</gene>
<name>A0AAD7IU82_9AGAR</name>
<keyword evidence="8" id="KW-0223">Dioxygenase</keyword>
<evidence type="ECO:0000313" key="7">
    <source>
        <dbReference type="EMBL" id="KAJ7744627.1"/>
    </source>
</evidence>
<dbReference type="GO" id="GO:0008198">
    <property type="term" value="F:ferrous iron binding"/>
    <property type="evidence" value="ECO:0007669"/>
    <property type="project" value="InterPro"/>
</dbReference>